<dbReference type="GO" id="GO:0016020">
    <property type="term" value="C:membrane"/>
    <property type="evidence" value="ECO:0007669"/>
    <property type="project" value="UniProtKB-SubCell"/>
</dbReference>
<dbReference type="STRING" id="906689.A0A2I0W7Q1"/>
<evidence type="ECO:0000256" key="1">
    <source>
        <dbReference type="ARBA" id="ARBA00004141"/>
    </source>
</evidence>
<accession>A0A2I0W7Q1</accession>
<evidence type="ECO:0000313" key="7">
    <source>
        <dbReference type="Proteomes" id="UP000233837"/>
    </source>
</evidence>
<dbReference type="InterPro" id="IPR001902">
    <property type="entry name" value="SLC26A/SulP_fam"/>
</dbReference>
<evidence type="ECO:0000313" key="6">
    <source>
        <dbReference type="EMBL" id="PKU71671.1"/>
    </source>
</evidence>
<dbReference type="InterPro" id="IPR011547">
    <property type="entry name" value="SLC26A/SulP_dom"/>
</dbReference>
<dbReference type="AlphaFoldDB" id="A0A2I0W7Q1"/>
<keyword evidence="3" id="KW-1133">Transmembrane helix</keyword>
<keyword evidence="7" id="KW-1185">Reference proteome</keyword>
<reference evidence="6 7" key="2">
    <citation type="journal article" date="2017" name="Nature">
        <title>The Apostasia genome and the evolution of orchids.</title>
        <authorList>
            <person name="Zhang G.Q."/>
            <person name="Liu K.W."/>
            <person name="Li Z."/>
            <person name="Lohaus R."/>
            <person name="Hsiao Y.Y."/>
            <person name="Niu S.C."/>
            <person name="Wang J.Y."/>
            <person name="Lin Y.C."/>
            <person name="Xu Q."/>
            <person name="Chen L.J."/>
            <person name="Yoshida K."/>
            <person name="Fujiwara S."/>
            <person name="Wang Z.W."/>
            <person name="Zhang Y.Q."/>
            <person name="Mitsuda N."/>
            <person name="Wang M."/>
            <person name="Liu G.H."/>
            <person name="Pecoraro L."/>
            <person name="Huang H.X."/>
            <person name="Xiao X.J."/>
            <person name="Lin M."/>
            <person name="Wu X.Y."/>
            <person name="Wu W.L."/>
            <person name="Chen Y.Y."/>
            <person name="Chang S.B."/>
            <person name="Sakamoto S."/>
            <person name="Ohme-Takagi M."/>
            <person name="Yagi M."/>
            <person name="Zeng S.J."/>
            <person name="Shen C.Y."/>
            <person name="Yeh C.M."/>
            <person name="Luo Y.B."/>
            <person name="Tsai W.C."/>
            <person name="Van de Peer Y."/>
            <person name="Liu Z.J."/>
        </authorList>
    </citation>
    <scope>NUCLEOTIDE SEQUENCE [LARGE SCALE GENOMIC DNA]</scope>
    <source>
        <tissue evidence="6">The whole plant</tissue>
    </source>
</reference>
<protein>
    <submittedName>
        <fullName evidence="6">Putative sulfate transporter 3.4</fullName>
    </submittedName>
</protein>
<evidence type="ECO:0000259" key="5">
    <source>
        <dbReference type="Pfam" id="PF00916"/>
    </source>
</evidence>
<dbReference type="GO" id="GO:0055085">
    <property type="term" value="P:transmembrane transport"/>
    <property type="evidence" value="ECO:0007669"/>
    <property type="project" value="InterPro"/>
</dbReference>
<keyword evidence="4" id="KW-0472">Membrane</keyword>
<proteinExistence type="predicted"/>
<sequence>MTGKVESADEENGDIESGYFSITATAQEIQKSDEVHKVPLPQNKRTFRALKHWSGECFFPDDPLHNVKKQKTVTKKTFMVLQYLFPVLIWGCDYSLELLKSDAIAGLTIASLAIPQGISYAKLAYLPPIYGLCEFFSLCNYFISFF</sequence>
<gene>
    <name evidence="6" type="primary">SULTR3:4</name>
    <name evidence="6" type="ORF">MA16_Dca004513</name>
</gene>
<evidence type="ECO:0000256" key="4">
    <source>
        <dbReference type="ARBA" id="ARBA00023136"/>
    </source>
</evidence>
<evidence type="ECO:0000256" key="2">
    <source>
        <dbReference type="ARBA" id="ARBA00022692"/>
    </source>
</evidence>
<dbReference type="PANTHER" id="PTHR11814">
    <property type="entry name" value="SULFATE TRANSPORTER"/>
    <property type="match status" value="1"/>
</dbReference>
<dbReference type="EMBL" id="KZ502877">
    <property type="protein sequence ID" value="PKU71671.1"/>
    <property type="molecule type" value="Genomic_DNA"/>
</dbReference>
<feature type="domain" description="SLC26A/SulP transporter" evidence="5">
    <location>
        <begin position="99"/>
        <end position="136"/>
    </location>
</feature>
<organism evidence="6 7">
    <name type="scientific">Dendrobium catenatum</name>
    <dbReference type="NCBI Taxonomy" id="906689"/>
    <lineage>
        <taxon>Eukaryota</taxon>
        <taxon>Viridiplantae</taxon>
        <taxon>Streptophyta</taxon>
        <taxon>Embryophyta</taxon>
        <taxon>Tracheophyta</taxon>
        <taxon>Spermatophyta</taxon>
        <taxon>Magnoliopsida</taxon>
        <taxon>Liliopsida</taxon>
        <taxon>Asparagales</taxon>
        <taxon>Orchidaceae</taxon>
        <taxon>Epidendroideae</taxon>
        <taxon>Malaxideae</taxon>
        <taxon>Dendrobiinae</taxon>
        <taxon>Dendrobium</taxon>
    </lineage>
</organism>
<evidence type="ECO:0000256" key="3">
    <source>
        <dbReference type="ARBA" id="ARBA00022989"/>
    </source>
</evidence>
<name>A0A2I0W7Q1_9ASPA</name>
<comment type="subcellular location">
    <subcellularLocation>
        <location evidence="1">Membrane</location>
        <topology evidence="1">Multi-pass membrane protein</topology>
    </subcellularLocation>
</comment>
<keyword evidence="2" id="KW-0812">Transmembrane</keyword>
<reference evidence="6 7" key="1">
    <citation type="journal article" date="2016" name="Sci. Rep.">
        <title>The Dendrobium catenatum Lindl. genome sequence provides insights into polysaccharide synthase, floral development and adaptive evolution.</title>
        <authorList>
            <person name="Zhang G.Q."/>
            <person name="Xu Q."/>
            <person name="Bian C."/>
            <person name="Tsai W.C."/>
            <person name="Yeh C.M."/>
            <person name="Liu K.W."/>
            <person name="Yoshida K."/>
            <person name="Zhang L.S."/>
            <person name="Chang S.B."/>
            <person name="Chen F."/>
            <person name="Shi Y."/>
            <person name="Su Y.Y."/>
            <person name="Zhang Y.Q."/>
            <person name="Chen L.J."/>
            <person name="Yin Y."/>
            <person name="Lin M."/>
            <person name="Huang H."/>
            <person name="Deng H."/>
            <person name="Wang Z.W."/>
            <person name="Zhu S.L."/>
            <person name="Zhao X."/>
            <person name="Deng C."/>
            <person name="Niu S.C."/>
            <person name="Huang J."/>
            <person name="Wang M."/>
            <person name="Liu G.H."/>
            <person name="Yang H.J."/>
            <person name="Xiao X.J."/>
            <person name="Hsiao Y.Y."/>
            <person name="Wu W.L."/>
            <person name="Chen Y.Y."/>
            <person name="Mitsuda N."/>
            <person name="Ohme-Takagi M."/>
            <person name="Luo Y.B."/>
            <person name="Van de Peer Y."/>
            <person name="Liu Z.J."/>
        </authorList>
    </citation>
    <scope>NUCLEOTIDE SEQUENCE [LARGE SCALE GENOMIC DNA]</scope>
    <source>
        <tissue evidence="6">The whole plant</tissue>
    </source>
</reference>
<dbReference type="Proteomes" id="UP000233837">
    <property type="component" value="Unassembled WGS sequence"/>
</dbReference>
<dbReference type="Pfam" id="PF00916">
    <property type="entry name" value="Sulfate_transp"/>
    <property type="match status" value="1"/>
</dbReference>